<feature type="region of interest" description="Disordered" evidence="1">
    <location>
        <begin position="64"/>
        <end position="118"/>
    </location>
</feature>
<proteinExistence type="predicted"/>
<sequence>MKLLISSFFVLIVCAAALGDNEQSTDNDRVVKKKVIITTTVGLNGSVPNAVPVNSYQVSKPNVQNTQVSSGMTTNTKNTQVSTGVTQNNVSSRTNIDNTLSMNQGITSPSLTPQSQILTSPTSFSANVQTSPLVTPADASKTVLPQSPMVSPRPTTVISSPVTALAPPLVRFGPSEPTSSFVKVPVAPMSSTGGAVFRPAPQPVDVSQLGRISAVVNNPEPVPTNHAVIVSGPIPTRSDSGPPQVLLPISGLMTSPAPVNDSQVPVENAIRRSVLPSGIPQTQWDVRSPVTPVAFVDDNSIPLLSSEPKSSSDGPQLLVMGPLKENMPGPLMAMNRPSPPKDITPDSRDTNMFTSRPSLASNVVVVGAPKLSSVPSRPDTINLSPSNQDFRIIRGPTSRMWIVPRPGSSLSRVDGPLKTSITIDAASVANTINNNGANHDVRSPTVNMQQQPLSSTITGFASEQPILPSTINGLEVNAPQTPNVLQVAQMPNVAQPTNVFQPPVNPSSSTFDVSLTSNRRTDINDNRQITLRISIPSTQ</sequence>
<accession>A0A0H5QQ08</accession>
<feature type="signal peptide" evidence="2">
    <location>
        <begin position="1"/>
        <end position="19"/>
    </location>
</feature>
<feature type="chain" id="PRO_5005223567" evidence="2">
    <location>
        <begin position="20"/>
        <end position="539"/>
    </location>
</feature>
<name>A0A0H5QQ08_9EUKA</name>
<protein>
    <submittedName>
        <fullName evidence="3">Uncharacterized protein</fullName>
    </submittedName>
</protein>
<evidence type="ECO:0000256" key="2">
    <source>
        <dbReference type="SAM" id="SignalP"/>
    </source>
</evidence>
<dbReference type="AlphaFoldDB" id="A0A0H5QQ08"/>
<evidence type="ECO:0000313" key="3">
    <source>
        <dbReference type="EMBL" id="CRZ04175.1"/>
    </source>
</evidence>
<keyword evidence="2" id="KW-0732">Signal</keyword>
<evidence type="ECO:0000256" key="1">
    <source>
        <dbReference type="SAM" id="MobiDB-lite"/>
    </source>
</evidence>
<reference evidence="3" key="1">
    <citation type="submission" date="2015-04" db="EMBL/GenBank/DDBJ databases">
        <title>The genome sequence of the plant pathogenic Rhizarian Plasmodiophora brassicae reveals insights in its biotrophic life cycle and the origin of chitin synthesis.</title>
        <authorList>
            <person name="Schwelm A."/>
            <person name="Fogelqvist J."/>
            <person name="Knaust A."/>
            <person name="Julke S."/>
            <person name="Lilja T."/>
            <person name="Dhandapani V."/>
            <person name="Bonilla-Rosso G."/>
            <person name="Karlsson M."/>
            <person name="Shevchenko A."/>
            <person name="Choi S.R."/>
            <person name="Kim H.G."/>
            <person name="Park J.Y."/>
            <person name="Lim Y.P."/>
            <person name="Ludwig-Muller J."/>
            <person name="Dixelius C."/>
        </authorList>
    </citation>
    <scope>NUCLEOTIDE SEQUENCE</scope>
    <source>
        <tissue evidence="3">Potato root galls</tissue>
    </source>
</reference>
<dbReference type="EMBL" id="HACM01003733">
    <property type="protein sequence ID" value="CRZ04175.1"/>
    <property type="molecule type" value="Transcribed_RNA"/>
</dbReference>
<organism evidence="3">
    <name type="scientific">Spongospora subterranea</name>
    <dbReference type="NCBI Taxonomy" id="70186"/>
    <lineage>
        <taxon>Eukaryota</taxon>
        <taxon>Sar</taxon>
        <taxon>Rhizaria</taxon>
        <taxon>Endomyxa</taxon>
        <taxon>Phytomyxea</taxon>
        <taxon>Plasmodiophorida</taxon>
        <taxon>Plasmodiophoridae</taxon>
        <taxon>Spongospora</taxon>
    </lineage>
</organism>